<organism evidence="1 2">
    <name type="scientific">Paenibacillus sabinae T27</name>
    <dbReference type="NCBI Taxonomy" id="1268072"/>
    <lineage>
        <taxon>Bacteria</taxon>
        <taxon>Bacillati</taxon>
        <taxon>Bacillota</taxon>
        <taxon>Bacilli</taxon>
        <taxon>Bacillales</taxon>
        <taxon>Paenibacillaceae</taxon>
        <taxon>Paenibacillus</taxon>
    </lineage>
</organism>
<name>X4ZP96_9BACL</name>
<evidence type="ECO:0000313" key="2">
    <source>
        <dbReference type="Proteomes" id="UP000019772"/>
    </source>
</evidence>
<evidence type="ECO:0000313" key="1">
    <source>
        <dbReference type="EMBL" id="AHV99007.1"/>
    </source>
</evidence>
<dbReference type="AlphaFoldDB" id="X4ZP96"/>
<dbReference type="eggNOG" id="ENOG503079V">
    <property type="taxonomic scope" value="Bacteria"/>
</dbReference>
<accession>X4ZP96</accession>
<dbReference type="Proteomes" id="UP000019772">
    <property type="component" value="Chromosome"/>
</dbReference>
<dbReference type="RefSeq" id="WP_025336470.1">
    <property type="nucleotide sequence ID" value="NZ_CP004078.1"/>
</dbReference>
<gene>
    <name evidence="1" type="ORF">PSAB_20580</name>
</gene>
<dbReference type="PATRIC" id="fig|1268072.3.peg.4237"/>
<dbReference type="KEGG" id="psab:PSAB_20580"/>
<proteinExistence type="predicted"/>
<reference evidence="1 2" key="1">
    <citation type="journal article" date="2014" name="PLoS Genet.">
        <title>Comparative Genomic Analysis of N2-Fixing and Non-N2-Fixing Paenibacillus spp.: Organization, Evolution and Expression of the Nitrogen Fixation Genes.</title>
        <authorList>
            <person name="Xie J.B."/>
            <person name="Du Z."/>
            <person name="Bai L."/>
            <person name="Tian C."/>
            <person name="Zhang Y."/>
            <person name="Xie J.Y."/>
            <person name="Wang T."/>
            <person name="Liu X."/>
            <person name="Chen X."/>
            <person name="Cheng Q."/>
            <person name="Chen S."/>
            <person name="Li J."/>
        </authorList>
    </citation>
    <scope>NUCLEOTIDE SEQUENCE [LARGE SCALE GENOMIC DNA]</scope>
    <source>
        <strain evidence="1 2">T27</strain>
    </source>
</reference>
<dbReference type="EMBL" id="CP004078">
    <property type="protein sequence ID" value="AHV99007.1"/>
    <property type="molecule type" value="Genomic_DNA"/>
</dbReference>
<dbReference type="HOGENOM" id="CLU_2155879_0_0_9"/>
<dbReference type="OrthoDB" id="2617997at2"/>
<protein>
    <submittedName>
        <fullName evidence="1">Uncharacterized protein</fullName>
    </submittedName>
</protein>
<keyword evidence="2" id="KW-1185">Reference proteome</keyword>
<dbReference type="STRING" id="1268072.PSAB_20580"/>
<sequence length="111" mass="12314">MSIKPITLTYVYNDEEEPLTETLPAYLIGEDRAMFVSDRLLWALEVRQSDTDPDTYVGGDADASLIIAEDVEGSAADVILPLIERWSGMTALDFILRDLIDAPLLELGLQI</sequence>